<evidence type="ECO:0000256" key="8">
    <source>
        <dbReference type="ARBA" id="ARBA00022842"/>
    </source>
</evidence>
<keyword evidence="7 10" id="KW-0067">ATP-binding</keyword>
<dbReference type="InterPro" id="IPR002133">
    <property type="entry name" value="S-AdoMet_synthetase"/>
</dbReference>
<feature type="binding site" evidence="10">
    <location>
        <position position="277"/>
    </location>
    <ligand>
        <name>ATP</name>
        <dbReference type="ChEBI" id="CHEBI:30616"/>
        <note>ligand shared between two neighboring subunits</note>
    </ligand>
</feature>
<dbReference type="PIRSF" id="PIRSF000497">
    <property type="entry name" value="MAT"/>
    <property type="match status" value="1"/>
</dbReference>
<comment type="cofactor">
    <cofactor evidence="10">
        <name>Mg(2+)</name>
        <dbReference type="ChEBI" id="CHEBI:18420"/>
    </cofactor>
    <text evidence="10">Binds 2 divalent ions per subunit.</text>
</comment>
<keyword evidence="17" id="KW-1185">Reference proteome</keyword>
<evidence type="ECO:0000256" key="11">
    <source>
        <dbReference type="RuleBase" id="RU000542"/>
    </source>
</evidence>
<dbReference type="InterPro" id="IPR022631">
    <property type="entry name" value="ADOMET_SYNTHASE_CS"/>
</dbReference>
<dbReference type="HAMAP" id="MF_00086">
    <property type="entry name" value="S_AdoMet_synth1"/>
    <property type="match status" value="1"/>
</dbReference>
<dbReference type="InterPro" id="IPR022630">
    <property type="entry name" value="S-AdoMet_synt_C"/>
</dbReference>
<dbReference type="Pfam" id="PF00438">
    <property type="entry name" value="S-AdoMet_synt_N"/>
    <property type="match status" value="1"/>
</dbReference>
<protein>
    <recommendedName>
        <fullName evidence="10">S-adenosylmethionine synthase</fullName>
        <shortName evidence="10">AdoMet synthase</shortName>
        <ecNumber evidence="10">2.5.1.6</ecNumber>
    </recommendedName>
    <alternativeName>
        <fullName evidence="10">MAT</fullName>
    </alternativeName>
    <alternativeName>
        <fullName evidence="10">Methionine adenosyltransferase</fullName>
    </alternativeName>
</protein>
<dbReference type="CDD" id="cd18079">
    <property type="entry name" value="S-AdoMet_synt"/>
    <property type="match status" value="1"/>
</dbReference>
<evidence type="ECO:0000256" key="7">
    <source>
        <dbReference type="ARBA" id="ARBA00022840"/>
    </source>
</evidence>
<feature type="binding site" description="in other chain" evidence="10">
    <location>
        <position position="98"/>
    </location>
    <ligand>
        <name>L-methionine</name>
        <dbReference type="ChEBI" id="CHEBI:57844"/>
        <note>ligand shared between two neighboring subunits</note>
    </ligand>
</feature>
<feature type="binding site" description="in other chain" evidence="10">
    <location>
        <position position="14"/>
    </location>
    <ligand>
        <name>ATP</name>
        <dbReference type="ChEBI" id="CHEBI:30616"/>
        <note>ligand shared between two neighboring subunits</note>
    </ligand>
</feature>
<evidence type="ECO:0000313" key="16">
    <source>
        <dbReference type="EMBL" id="QQT53436.1"/>
    </source>
</evidence>
<feature type="binding site" description="in other chain" evidence="10">
    <location>
        <begin position="164"/>
        <end position="166"/>
    </location>
    <ligand>
        <name>ATP</name>
        <dbReference type="ChEBI" id="CHEBI:30616"/>
        <note>ligand shared between two neighboring subunits</note>
    </ligand>
</feature>
<dbReference type="PROSITE" id="PS00376">
    <property type="entry name" value="ADOMET_SYNTHASE_1"/>
    <property type="match status" value="1"/>
</dbReference>
<reference evidence="16 17" key="1">
    <citation type="submission" date="2021-01" db="EMBL/GenBank/DDBJ databases">
        <title>FDA dAtabase for Regulatory Grade micrObial Sequences (FDA-ARGOS): Supporting development and validation of Infectious Disease Dx tests.</title>
        <authorList>
            <person name="Sproer C."/>
            <person name="Gronow S."/>
            <person name="Severitt S."/>
            <person name="Schroder I."/>
            <person name="Tallon L."/>
            <person name="Sadzewicz L."/>
            <person name="Zhao X."/>
            <person name="Boylan J."/>
            <person name="Ott S."/>
            <person name="Bowen H."/>
            <person name="Vavikolanu K."/>
            <person name="Mehta A."/>
            <person name="Aluvathingal J."/>
            <person name="Nadendla S."/>
            <person name="Lowell S."/>
            <person name="Myers T."/>
            <person name="Yan Y."/>
            <person name="Sichtig H."/>
        </authorList>
    </citation>
    <scope>NUCLEOTIDE SEQUENCE [LARGE SCALE GENOMIC DNA]</scope>
    <source>
        <strain evidence="16 17">FDAARGOS_1141</strain>
    </source>
</reference>
<comment type="similarity">
    <text evidence="2 10 12">Belongs to the AdoMet synthase family.</text>
</comment>
<feature type="domain" description="S-adenosylmethionine synthetase N-terminal" evidence="13">
    <location>
        <begin position="3"/>
        <end position="100"/>
    </location>
</feature>
<evidence type="ECO:0000313" key="17">
    <source>
        <dbReference type="Proteomes" id="UP000595498"/>
    </source>
</evidence>
<evidence type="ECO:0000259" key="13">
    <source>
        <dbReference type="Pfam" id="PF00438"/>
    </source>
</evidence>
<comment type="pathway">
    <text evidence="1 10">Amino-acid biosynthesis; S-adenosyl-L-methionine biosynthesis; S-adenosyl-L-methionine from L-methionine: step 1/1.</text>
</comment>
<dbReference type="EC" id="2.5.1.6" evidence="10"/>
<comment type="catalytic activity">
    <reaction evidence="10">
        <text>L-methionine + ATP + H2O = S-adenosyl-L-methionine + phosphate + diphosphate</text>
        <dbReference type="Rhea" id="RHEA:21080"/>
        <dbReference type="ChEBI" id="CHEBI:15377"/>
        <dbReference type="ChEBI" id="CHEBI:30616"/>
        <dbReference type="ChEBI" id="CHEBI:33019"/>
        <dbReference type="ChEBI" id="CHEBI:43474"/>
        <dbReference type="ChEBI" id="CHEBI:57844"/>
        <dbReference type="ChEBI" id="CHEBI:59789"/>
        <dbReference type="EC" id="2.5.1.6"/>
    </reaction>
</comment>
<organism evidence="16 17">
    <name type="scientific">Sphingobacterium multivorum</name>
    <dbReference type="NCBI Taxonomy" id="28454"/>
    <lineage>
        <taxon>Bacteria</taxon>
        <taxon>Pseudomonadati</taxon>
        <taxon>Bacteroidota</taxon>
        <taxon>Sphingobacteriia</taxon>
        <taxon>Sphingobacteriales</taxon>
        <taxon>Sphingobacteriaceae</taxon>
        <taxon>Sphingobacterium</taxon>
    </lineage>
</organism>
<accession>A0ABX7CRK9</accession>
<feature type="binding site" description="in other chain" evidence="10">
    <location>
        <begin position="241"/>
        <end position="242"/>
    </location>
    <ligand>
        <name>ATP</name>
        <dbReference type="ChEBI" id="CHEBI:30616"/>
        <note>ligand shared between two neighboring subunits</note>
    </ligand>
</feature>
<dbReference type="RefSeq" id="WP_201667001.1">
    <property type="nucleotide sequence ID" value="NZ_JBPFRH010000022.1"/>
</dbReference>
<feature type="domain" description="S-adenosylmethionine synthetase central" evidence="14">
    <location>
        <begin position="113"/>
        <end position="242"/>
    </location>
</feature>
<evidence type="ECO:0000256" key="3">
    <source>
        <dbReference type="ARBA" id="ARBA00022563"/>
    </source>
</evidence>
<evidence type="ECO:0000256" key="9">
    <source>
        <dbReference type="ARBA" id="ARBA00022958"/>
    </source>
</evidence>
<evidence type="ECO:0000256" key="6">
    <source>
        <dbReference type="ARBA" id="ARBA00022741"/>
    </source>
</evidence>
<dbReference type="Gene3D" id="3.30.300.10">
    <property type="match status" value="3"/>
</dbReference>
<name>A0ABX7CRK9_SPHMU</name>
<evidence type="ECO:0000256" key="4">
    <source>
        <dbReference type="ARBA" id="ARBA00022679"/>
    </source>
</evidence>
<evidence type="ECO:0000256" key="10">
    <source>
        <dbReference type="HAMAP-Rule" id="MF_00086"/>
    </source>
</evidence>
<feature type="binding site" evidence="10">
    <location>
        <position position="42"/>
    </location>
    <ligand>
        <name>K(+)</name>
        <dbReference type="ChEBI" id="CHEBI:29103"/>
    </ligand>
</feature>
<dbReference type="PROSITE" id="PS00377">
    <property type="entry name" value="ADOMET_SYNTHASE_2"/>
    <property type="match status" value="1"/>
</dbReference>
<dbReference type="InterPro" id="IPR022636">
    <property type="entry name" value="S-AdoMet_synthetase_sfam"/>
</dbReference>
<dbReference type="NCBIfam" id="TIGR01034">
    <property type="entry name" value="metK"/>
    <property type="match status" value="1"/>
</dbReference>
<feature type="binding site" evidence="10">
    <location>
        <position position="16"/>
    </location>
    <ligand>
        <name>Mg(2+)</name>
        <dbReference type="ChEBI" id="CHEBI:18420"/>
    </ligand>
</feature>
<dbReference type="Pfam" id="PF02772">
    <property type="entry name" value="S-AdoMet_synt_M"/>
    <property type="match status" value="1"/>
</dbReference>
<dbReference type="EMBL" id="CP068224">
    <property type="protein sequence ID" value="QQT53436.1"/>
    <property type="molecule type" value="Genomic_DNA"/>
</dbReference>
<dbReference type="GO" id="GO:0004478">
    <property type="term" value="F:methionine adenosyltransferase activity"/>
    <property type="evidence" value="ECO:0007669"/>
    <property type="project" value="UniProtKB-EC"/>
</dbReference>
<comment type="subunit">
    <text evidence="10">Homotetramer; dimer of dimers.</text>
</comment>
<keyword evidence="9 10" id="KW-0630">Potassium</keyword>
<keyword evidence="3 10" id="KW-0554">One-carbon metabolism</keyword>
<evidence type="ECO:0000259" key="15">
    <source>
        <dbReference type="Pfam" id="PF02773"/>
    </source>
</evidence>
<feature type="domain" description="S-adenosylmethionine synthetase C-terminal" evidence="15">
    <location>
        <begin position="244"/>
        <end position="377"/>
    </location>
</feature>
<keyword evidence="4 10" id="KW-0808">Transferase</keyword>
<keyword evidence="6 10" id="KW-0547">Nucleotide-binding</keyword>
<proteinExistence type="inferred from homology"/>
<dbReference type="InterPro" id="IPR022629">
    <property type="entry name" value="S-AdoMet_synt_central"/>
</dbReference>
<dbReference type="SUPFAM" id="SSF55973">
    <property type="entry name" value="S-adenosylmethionine synthetase"/>
    <property type="match status" value="3"/>
</dbReference>
<feature type="binding site" evidence="10">
    <location>
        <position position="250"/>
    </location>
    <ligand>
        <name>ATP</name>
        <dbReference type="ChEBI" id="CHEBI:30616"/>
        <note>ligand shared between two neighboring subunits</note>
    </ligand>
</feature>
<comment type="subcellular location">
    <subcellularLocation>
        <location evidence="10 11">Cytoplasm</location>
    </subcellularLocation>
</comment>
<evidence type="ECO:0000256" key="2">
    <source>
        <dbReference type="ARBA" id="ARBA00009685"/>
    </source>
</evidence>
<keyword evidence="8 10" id="KW-0460">Magnesium</keyword>
<keyword evidence="10" id="KW-0963">Cytoplasm</keyword>
<feature type="binding site" description="in other chain" evidence="10">
    <location>
        <begin position="256"/>
        <end position="257"/>
    </location>
    <ligand>
        <name>ATP</name>
        <dbReference type="ChEBI" id="CHEBI:30616"/>
        <note>ligand shared between two neighboring subunits</note>
    </ligand>
</feature>
<dbReference type="Pfam" id="PF02773">
    <property type="entry name" value="S-AdoMet_synt_C"/>
    <property type="match status" value="1"/>
</dbReference>
<evidence type="ECO:0000259" key="14">
    <source>
        <dbReference type="Pfam" id="PF02772"/>
    </source>
</evidence>
<evidence type="ECO:0000256" key="12">
    <source>
        <dbReference type="RuleBase" id="RU004462"/>
    </source>
</evidence>
<gene>
    <name evidence="10" type="primary">metK</name>
    <name evidence="16" type="ORF">I6I98_24925</name>
</gene>
<feature type="binding site" description="in other chain" evidence="10">
    <location>
        <position position="55"/>
    </location>
    <ligand>
        <name>L-methionine</name>
        <dbReference type="ChEBI" id="CHEBI:57844"/>
        <note>ligand shared between two neighboring subunits</note>
    </ligand>
</feature>
<keyword evidence="5 10" id="KW-0479">Metal-binding</keyword>
<feature type="binding site" evidence="10">
    <location>
        <position position="250"/>
    </location>
    <ligand>
        <name>L-methionine</name>
        <dbReference type="ChEBI" id="CHEBI:57844"/>
        <note>ligand shared between two neighboring subunits</note>
    </ligand>
</feature>
<feature type="binding site" description="in other chain" evidence="10">
    <location>
        <position position="281"/>
    </location>
    <ligand>
        <name>L-methionine</name>
        <dbReference type="ChEBI" id="CHEBI:57844"/>
        <note>ligand shared between two neighboring subunits</note>
    </ligand>
</feature>
<dbReference type="InterPro" id="IPR022628">
    <property type="entry name" value="S-AdoMet_synt_N"/>
</dbReference>
<feature type="binding site" evidence="10">
    <location>
        <position position="273"/>
    </location>
    <ligand>
        <name>ATP</name>
        <dbReference type="ChEBI" id="CHEBI:30616"/>
        <note>ligand shared between two neighboring subunits</note>
    </ligand>
</feature>
<dbReference type="Proteomes" id="UP000595498">
    <property type="component" value="Chromosome"/>
</dbReference>
<evidence type="ECO:0000256" key="1">
    <source>
        <dbReference type="ARBA" id="ARBA00005224"/>
    </source>
</evidence>
<comment type="cofactor">
    <cofactor evidence="10">
        <name>K(+)</name>
        <dbReference type="ChEBI" id="CHEBI:29103"/>
    </cofactor>
    <text evidence="10">Binds 1 potassium ion per subunit.</text>
</comment>
<evidence type="ECO:0000256" key="5">
    <source>
        <dbReference type="ARBA" id="ARBA00022723"/>
    </source>
</evidence>
<sequence length="417" mass="46451">MAYLFTSESVSEGHPDKIADQISDALIDNFLAWDEDSRVAIETLVTTGQVVLAGEVKSNIYLDVQKIARSVIQKIGYTKSEYMFEANSCGVLSAIHEQSADINQGVDRKTRQEQGAGDQGIMFGYANNETENFMPLALDLSHRLLYELAELRRENNEIKYLRPDAKSQVTLEYSDDHKPKRIEAIVISTQHDDFDTEQVMLDKITHDIKTILIPRVKAQLKPELQLLFNDEIKFHINPTGKFVIGGPHGDTGLTGRKIIVDTYGGRGAHGGGAFSGKDPSKVDRSAAYATRHIAKNLVAAGVADEILVQISYAIGVKDPMGIYVNTYGTSKVNLTDGQIAEKIAHLFDMTPYGIETRLGLRNPIYSETAAYGHMGRTPRKVTKEFESSTGEKKQIEVELFTWEKLDYIDKVKEEFGL</sequence>
<dbReference type="PANTHER" id="PTHR11964">
    <property type="entry name" value="S-ADENOSYLMETHIONINE SYNTHETASE"/>
    <property type="match status" value="1"/>
</dbReference>
<feature type="region of interest" description="Flexible loop" evidence="10">
    <location>
        <begin position="98"/>
        <end position="108"/>
    </location>
</feature>
<comment type="function">
    <text evidence="10">Catalyzes the formation of S-adenosylmethionine (AdoMet) from methionine and ATP. The overall synthetic reaction is composed of two sequential steps, AdoMet formation and the subsequent tripolyphosphate hydrolysis which occurs prior to release of AdoMet from the enzyme.</text>
</comment>